<evidence type="ECO:0000259" key="10">
    <source>
        <dbReference type="PROSITE" id="PS50198"/>
    </source>
</evidence>
<dbReference type="SUPFAM" id="SSF54534">
    <property type="entry name" value="FKBP-like"/>
    <property type="match status" value="1"/>
</dbReference>
<protein>
    <recommendedName>
        <fullName evidence="4">Parvulin-like PPIase</fullName>
        <ecNumber evidence="3">5.2.1.8</ecNumber>
    </recommendedName>
    <alternativeName>
        <fullName evidence="6">Peptidyl-prolyl cis-trans isomerase plp</fullName>
    </alternativeName>
    <alternativeName>
        <fullName evidence="7">Rotamase plp</fullName>
    </alternativeName>
</protein>
<dbReference type="InterPro" id="IPR046357">
    <property type="entry name" value="PPIase_dom_sf"/>
</dbReference>
<evidence type="ECO:0000256" key="3">
    <source>
        <dbReference type="ARBA" id="ARBA00013194"/>
    </source>
</evidence>
<dbReference type="SUPFAM" id="SSF109998">
    <property type="entry name" value="Triger factor/SurA peptide-binding domain-like"/>
    <property type="match status" value="1"/>
</dbReference>
<evidence type="ECO:0000256" key="7">
    <source>
        <dbReference type="ARBA" id="ARBA00031484"/>
    </source>
</evidence>
<feature type="domain" description="PpiC" evidence="10">
    <location>
        <begin position="176"/>
        <end position="266"/>
    </location>
</feature>
<feature type="region of interest" description="Disordered" evidence="9">
    <location>
        <begin position="1"/>
        <end position="22"/>
    </location>
</feature>
<evidence type="ECO:0000256" key="8">
    <source>
        <dbReference type="PROSITE-ProRule" id="PRU00278"/>
    </source>
</evidence>
<name>A0ABV7KTA4_9PROT</name>
<dbReference type="InterPro" id="IPR023058">
    <property type="entry name" value="PPIase_PpiC_CS"/>
</dbReference>
<evidence type="ECO:0000313" key="11">
    <source>
        <dbReference type="EMBL" id="MFC3225616.1"/>
    </source>
</evidence>
<gene>
    <name evidence="11" type="ORF">ACFOGJ_00135</name>
</gene>
<evidence type="ECO:0000256" key="5">
    <source>
        <dbReference type="ARBA" id="ARBA00023110"/>
    </source>
</evidence>
<evidence type="ECO:0000313" key="12">
    <source>
        <dbReference type="Proteomes" id="UP001595528"/>
    </source>
</evidence>
<dbReference type="PROSITE" id="PS01096">
    <property type="entry name" value="PPIC_PPIASE_1"/>
    <property type="match status" value="1"/>
</dbReference>
<dbReference type="EMBL" id="JBHRTR010000002">
    <property type="protein sequence ID" value="MFC3225616.1"/>
    <property type="molecule type" value="Genomic_DNA"/>
</dbReference>
<dbReference type="PROSITE" id="PS50198">
    <property type="entry name" value="PPIC_PPIASE_2"/>
    <property type="match status" value="1"/>
</dbReference>
<dbReference type="Proteomes" id="UP001595528">
    <property type="component" value="Unassembled WGS sequence"/>
</dbReference>
<keyword evidence="12" id="KW-1185">Reference proteome</keyword>
<organism evidence="11 12">
    <name type="scientific">Marinibaculum pumilum</name>
    <dbReference type="NCBI Taxonomy" id="1766165"/>
    <lineage>
        <taxon>Bacteria</taxon>
        <taxon>Pseudomonadati</taxon>
        <taxon>Pseudomonadota</taxon>
        <taxon>Alphaproteobacteria</taxon>
        <taxon>Rhodospirillales</taxon>
        <taxon>Rhodospirillaceae</taxon>
        <taxon>Marinibaculum</taxon>
    </lineage>
</organism>
<dbReference type="GO" id="GO:0016853">
    <property type="term" value="F:isomerase activity"/>
    <property type="evidence" value="ECO:0007669"/>
    <property type="project" value="UniProtKB-KW"/>
</dbReference>
<evidence type="ECO:0000256" key="2">
    <source>
        <dbReference type="ARBA" id="ARBA00007656"/>
    </source>
</evidence>
<dbReference type="InterPro" id="IPR000297">
    <property type="entry name" value="PPIase_PpiC"/>
</dbReference>
<dbReference type="Gene3D" id="1.10.8.1040">
    <property type="match status" value="1"/>
</dbReference>
<reference evidence="12" key="1">
    <citation type="journal article" date="2019" name="Int. J. Syst. Evol. Microbiol.">
        <title>The Global Catalogue of Microorganisms (GCM) 10K type strain sequencing project: providing services to taxonomists for standard genome sequencing and annotation.</title>
        <authorList>
            <consortium name="The Broad Institute Genomics Platform"/>
            <consortium name="The Broad Institute Genome Sequencing Center for Infectious Disease"/>
            <person name="Wu L."/>
            <person name="Ma J."/>
        </authorList>
    </citation>
    <scope>NUCLEOTIDE SEQUENCE [LARGE SCALE GENOMIC DNA]</scope>
    <source>
        <strain evidence="12">KCTC 42964</strain>
    </source>
</reference>
<evidence type="ECO:0000256" key="4">
    <source>
        <dbReference type="ARBA" id="ARBA00018370"/>
    </source>
</evidence>
<sequence length="318" mass="34409">MRIRTNTQPTAARAGSAASGRRHRARGLEAAFLGGAMAVAALAAGPALADEKPATEQAAEQPAAVDMKQVVARVNGREIRMQDVAEEMRNLPPQAQQMPQAMLVGLVLDNVISAELVAQAADEAGVDESEAFAEQMAQRRRKLLTQLYLQDLAEKAMTDEALSAAYEAKKAEFGEREEIRARHILVESEEEAKKIIAELDAGKDFAEAAQEHSIGPSKSKGGDLGFFEKEQMVPSFSEAAFALEPGSYNESPVQTQFGWHVIKTEERRKAAPPSLEELRPELRQEIVQDAIAAEIDRLKATAQIERMEGAPAAPGAAQ</sequence>
<comment type="similarity">
    <text evidence="2">Belongs to the PpiC/parvulin rotamase family.</text>
</comment>
<keyword evidence="5 8" id="KW-0697">Rotamase</keyword>
<dbReference type="Pfam" id="PF13145">
    <property type="entry name" value="Rotamase_2"/>
    <property type="match status" value="1"/>
</dbReference>
<evidence type="ECO:0000256" key="9">
    <source>
        <dbReference type="SAM" id="MobiDB-lite"/>
    </source>
</evidence>
<proteinExistence type="inferred from homology"/>
<evidence type="ECO:0000256" key="1">
    <source>
        <dbReference type="ARBA" id="ARBA00000971"/>
    </source>
</evidence>
<dbReference type="PANTHER" id="PTHR47245">
    <property type="entry name" value="PEPTIDYLPROLYL ISOMERASE"/>
    <property type="match status" value="1"/>
</dbReference>
<accession>A0ABV7KTA4</accession>
<comment type="caution">
    <text evidence="11">The sequence shown here is derived from an EMBL/GenBank/DDBJ whole genome shotgun (WGS) entry which is preliminary data.</text>
</comment>
<evidence type="ECO:0000256" key="6">
    <source>
        <dbReference type="ARBA" id="ARBA00030642"/>
    </source>
</evidence>
<dbReference type="InterPro" id="IPR050245">
    <property type="entry name" value="PrsA_foldase"/>
</dbReference>
<feature type="compositionally biased region" description="Polar residues" evidence="9">
    <location>
        <begin position="1"/>
        <end position="10"/>
    </location>
</feature>
<keyword evidence="8 11" id="KW-0413">Isomerase</keyword>
<dbReference type="RefSeq" id="WP_379897342.1">
    <property type="nucleotide sequence ID" value="NZ_JBHRTR010000002.1"/>
</dbReference>
<dbReference type="PANTHER" id="PTHR47245:SF2">
    <property type="entry name" value="PEPTIDYL-PROLYL CIS-TRANS ISOMERASE HP_0175-RELATED"/>
    <property type="match status" value="1"/>
</dbReference>
<dbReference type="InterPro" id="IPR027304">
    <property type="entry name" value="Trigger_fact/SurA_dom_sf"/>
</dbReference>
<dbReference type="Gene3D" id="3.10.50.40">
    <property type="match status" value="1"/>
</dbReference>
<dbReference type="EC" id="5.2.1.8" evidence="3"/>
<comment type="catalytic activity">
    <reaction evidence="1">
        <text>[protein]-peptidylproline (omega=180) = [protein]-peptidylproline (omega=0)</text>
        <dbReference type="Rhea" id="RHEA:16237"/>
        <dbReference type="Rhea" id="RHEA-COMP:10747"/>
        <dbReference type="Rhea" id="RHEA-COMP:10748"/>
        <dbReference type="ChEBI" id="CHEBI:83833"/>
        <dbReference type="ChEBI" id="CHEBI:83834"/>
        <dbReference type="EC" id="5.2.1.8"/>
    </reaction>
</comment>